<dbReference type="InterPro" id="IPR046341">
    <property type="entry name" value="SET_dom_sf"/>
</dbReference>
<organism evidence="2">
    <name type="scientific">Octactis speculum</name>
    <dbReference type="NCBI Taxonomy" id="3111310"/>
    <lineage>
        <taxon>Eukaryota</taxon>
        <taxon>Sar</taxon>
        <taxon>Stramenopiles</taxon>
        <taxon>Ochrophyta</taxon>
        <taxon>Dictyochophyceae</taxon>
        <taxon>Dictyochales</taxon>
        <taxon>Dictyochaceae</taxon>
        <taxon>Octactis</taxon>
    </lineage>
</organism>
<accession>A0A7S2BME6</accession>
<dbReference type="Gene3D" id="2.170.270.10">
    <property type="entry name" value="SET domain"/>
    <property type="match status" value="1"/>
</dbReference>
<dbReference type="AlphaFoldDB" id="A0A7S2BME6"/>
<feature type="region of interest" description="Disordered" evidence="1">
    <location>
        <begin position="112"/>
        <end position="139"/>
    </location>
</feature>
<gene>
    <name evidence="2" type="ORF">DSPE1174_LOCUS8677</name>
</gene>
<evidence type="ECO:0008006" key="3">
    <source>
        <dbReference type="Google" id="ProtNLM"/>
    </source>
</evidence>
<evidence type="ECO:0000256" key="1">
    <source>
        <dbReference type="SAM" id="MobiDB-lite"/>
    </source>
</evidence>
<evidence type="ECO:0000313" key="2">
    <source>
        <dbReference type="EMBL" id="CAD9401275.1"/>
    </source>
</evidence>
<proteinExistence type="predicted"/>
<feature type="compositionally biased region" description="Pro residues" evidence="1">
    <location>
        <begin position="112"/>
        <end position="126"/>
    </location>
</feature>
<sequence>MSIFPSKENPMALINDYLGPYRNPSDEAKVPPPNCRYVAVMVNGWPYIFVVAIRQILKGQPLRIDYGDNFWKTHEHLEALEKKITTQWGNLTESLTSLLVVHDSTAPPPVLPPLKPVVYEKPPPQPVASDRQAQRRSKS</sequence>
<dbReference type="SUPFAM" id="SSF82199">
    <property type="entry name" value="SET domain"/>
    <property type="match status" value="1"/>
</dbReference>
<name>A0A7S2BME6_9STRA</name>
<protein>
    <recommendedName>
        <fullName evidence="3">SET domain-containing protein</fullName>
    </recommendedName>
</protein>
<reference evidence="2" key="1">
    <citation type="submission" date="2021-01" db="EMBL/GenBank/DDBJ databases">
        <authorList>
            <person name="Corre E."/>
            <person name="Pelletier E."/>
            <person name="Niang G."/>
            <person name="Scheremetjew M."/>
            <person name="Finn R."/>
            <person name="Kale V."/>
            <person name="Holt S."/>
            <person name="Cochrane G."/>
            <person name="Meng A."/>
            <person name="Brown T."/>
            <person name="Cohen L."/>
        </authorList>
    </citation>
    <scope>NUCLEOTIDE SEQUENCE</scope>
    <source>
        <strain evidence="2">CCMP1381</strain>
    </source>
</reference>
<dbReference type="EMBL" id="HBGS01016534">
    <property type="protein sequence ID" value="CAD9401275.1"/>
    <property type="molecule type" value="Transcribed_RNA"/>
</dbReference>